<dbReference type="InParanoid" id="A0A2V0NNJ3"/>
<keyword evidence="2" id="KW-0812">Transmembrane</keyword>
<comment type="subcellular location">
    <subcellularLocation>
        <location evidence="1">Membrane</location>
        <topology evidence="1">Single-pass membrane protein</topology>
    </subcellularLocation>
</comment>
<evidence type="ECO:0000256" key="2">
    <source>
        <dbReference type="ARBA" id="ARBA00022692"/>
    </source>
</evidence>
<dbReference type="Gene3D" id="3.40.30.10">
    <property type="entry name" value="Glutaredoxin"/>
    <property type="match status" value="1"/>
</dbReference>
<keyword evidence="7" id="KW-0413">Isomerase</keyword>
<evidence type="ECO:0000256" key="5">
    <source>
        <dbReference type="ARBA" id="ARBA00023136"/>
    </source>
</evidence>
<dbReference type="InterPro" id="IPR039542">
    <property type="entry name" value="Erv_N"/>
</dbReference>
<evidence type="ECO:0000313" key="8">
    <source>
        <dbReference type="Proteomes" id="UP000247498"/>
    </source>
</evidence>
<keyword evidence="4" id="KW-1133">Transmembrane helix</keyword>
<dbReference type="STRING" id="307507.A0A2V0NNJ3"/>
<evidence type="ECO:0000256" key="3">
    <source>
        <dbReference type="ARBA" id="ARBA00022729"/>
    </source>
</evidence>
<name>A0A2V0NNJ3_9CHLO</name>
<reference evidence="7 8" key="1">
    <citation type="journal article" date="2018" name="Sci. Rep.">
        <title>Raphidocelis subcapitata (=Pseudokirchneriella subcapitata) provides an insight into genome evolution and environmental adaptations in the Sphaeropleales.</title>
        <authorList>
            <person name="Suzuki S."/>
            <person name="Yamaguchi H."/>
            <person name="Nakajima N."/>
            <person name="Kawachi M."/>
        </authorList>
    </citation>
    <scope>NUCLEOTIDE SEQUENCE [LARGE SCALE GENOMIC DNA]</scope>
    <source>
        <strain evidence="7 8">NIES-35</strain>
    </source>
</reference>
<dbReference type="InterPro" id="IPR036249">
    <property type="entry name" value="Thioredoxin-like_sf"/>
</dbReference>
<dbReference type="EMBL" id="BDRX01000003">
    <property type="protein sequence ID" value="GBF88062.1"/>
    <property type="molecule type" value="Genomic_DNA"/>
</dbReference>
<dbReference type="InterPro" id="IPR012936">
    <property type="entry name" value="Erv_C"/>
</dbReference>
<sequence length="439" mass="48782">MPPMGSRTLSKLRSVDFYKKIPADLTEATLTGAWLSIAASVIMSTLLVLEFAAFLRVQTVSELVVDRSASNELLKITFNISFPALSCEFATLDVSDALGTKRMNLTKTVRRVPIDLDMAKAGAAVEEGEGRREGGPKYDEEGTWWENVDVSVPLTAETFATTLSHYPIVVVNFYAPWCHWCQRLEPAWEAATKAVHEKYPEGSDGRIRFAKVDCTAAEDLCRAHFITGFPSIRVFRRGKDDIYIQGSHQHEAYLGDRTKEALEGFADSLVPSAGLPHAQHGQLVAAPKVHGCNLAGFVLVKKVPGTLHFTARAEGHSFDHAWMNMTHAVHQLYFGTRPSSRKLWELKRLHPGGLTPDWLDKMAGQLFFSDHAQHTHEHYLQVVTTSIEPGTGGRGSLYDAYEYTAHSHTYMTDATPAAKFTYDMSPIQMVRKTELGKIS</sequence>
<dbReference type="GO" id="GO:0016020">
    <property type="term" value="C:membrane"/>
    <property type="evidence" value="ECO:0007669"/>
    <property type="project" value="UniProtKB-SubCell"/>
</dbReference>
<evidence type="ECO:0000259" key="6">
    <source>
        <dbReference type="PROSITE" id="PS51352"/>
    </source>
</evidence>
<dbReference type="GO" id="GO:0005783">
    <property type="term" value="C:endoplasmic reticulum"/>
    <property type="evidence" value="ECO:0007669"/>
    <property type="project" value="TreeGrafter"/>
</dbReference>
<dbReference type="PROSITE" id="PS51352">
    <property type="entry name" value="THIOREDOXIN_2"/>
    <property type="match status" value="1"/>
</dbReference>
<dbReference type="Pfam" id="PF07970">
    <property type="entry name" value="COPIIcoated_ERV"/>
    <property type="match status" value="1"/>
</dbReference>
<dbReference type="FunCoup" id="A0A2V0NNJ3">
    <property type="interactions" value="991"/>
</dbReference>
<protein>
    <submittedName>
        <fullName evidence="7">Disulfide-isomerase</fullName>
    </submittedName>
</protein>
<keyword evidence="5" id="KW-0472">Membrane</keyword>
<dbReference type="Pfam" id="PF13850">
    <property type="entry name" value="ERGIC_N"/>
    <property type="match status" value="1"/>
</dbReference>
<organism evidence="7 8">
    <name type="scientific">Raphidocelis subcapitata</name>
    <dbReference type="NCBI Taxonomy" id="307507"/>
    <lineage>
        <taxon>Eukaryota</taxon>
        <taxon>Viridiplantae</taxon>
        <taxon>Chlorophyta</taxon>
        <taxon>core chlorophytes</taxon>
        <taxon>Chlorophyceae</taxon>
        <taxon>CS clade</taxon>
        <taxon>Sphaeropleales</taxon>
        <taxon>Selenastraceae</taxon>
        <taxon>Raphidocelis</taxon>
    </lineage>
</organism>
<evidence type="ECO:0000313" key="7">
    <source>
        <dbReference type="EMBL" id="GBF88062.1"/>
    </source>
</evidence>
<accession>A0A2V0NNJ3</accession>
<gene>
    <name evidence="7" type="ORF">Rsub_00774</name>
</gene>
<dbReference type="InterPro" id="IPR045888">
    <property type="entry name" value="Erv"/>
</dbReference>
<dbReference type="Proteomes" id="UP000247498">
    <property type="component" value="Unassembled WGS sequence"/>
</dbReference>
<dbReference type="FunFam" id="3.40.30.10:FF:000174">
    <property type="entry name" value="Protein disulfide-isomerase 5-4"/>
    <property type="match status" value="1"/>
</dbReference>
<dbReference type="PANTHER" id="PTHR10984">
    <property type="entry name" value="ENDOPLASMIC RETICULUM-GOLGI INTERMEDIATE COMPARTMENT PROTEIN"/>
    <property type="match status" value="1"/>
</dbReference>
<feature type="domain" description="Thioredoxin" evidence="6">
    <location>
        <begin position="131"/>
        <end position="271"/>
    </location>
</feature>
<dbReference type="AlphaFoldDB" id="A0A2V0NNJ3"/>
<dbReference type="SUPFAM" id="SSF52833">
    <property type="entry name" value="Thioredoxin-like"/>
    <property type="match status" value="1"/>
</dbReference>
<dbReference type="Pfam" id="PF00085">
    <property type="entry name" value="Thioredoxin"/>
    <property type="match status" value="1"/>
</dbReference>
<keyword evidence="3" id="KW-0732">Signal</keyword>
<dbReference type="InterPro" id="IPR013766">
    <property type="entry name" value="Thioredoxin_domain"/>
</dbReference>
<dbReference type="OrthoDB" id="72053at2759"/>
<dbReference type="GO" id="GO:0016853">
    <property type="term" value="F:isomerase activity"/>
    <property type="evidence" value="ECO:0007669"/>
    <property type="project" value="UniProtKB-KW"/>
</dbReference>
<keyword evidence="8" id="KW-1185">Reference proteome</keyword>
<comment type="caution">
    <text evidence="7">The sequence shown here is derived from an EMBL/GenBank/DDBJ whole genome shotgun (WGS) entry which is preliminary data.</text>
</comment>
<evidence type="ECO:0000256" key="4">
    <source>
        <dbReference type="ARBA" id="ARBA00022989"/>
    </source>
</evidence>
<evidence type="ECO:0000256" key="1">
    <source>
        <dbReference type="ARBA" id="ARBA00004167"/>
    </source>
</evidence>
<dbReference type="GO" id="GO:0030134">
    <property type="term" value="C:COPII-coated ER to Golgi transport vesicle"/>
    <property type="evidence" value="ECO:0007669"/>
    <property type="project" value="TreeGrafter"/>
</dbReference>
<dbReference type="PANTHER" id="PTHR10984:SF37">
    <property type="entry name" value="PROTEIN DISULFIDE-ISOMERASE 5-3"/>
    <property type="match status" value="1"/>
</dbReference>
<proteinExistence type="predicted"/>
<dbReference type="CDD" id="cd02961">
    <property type="entry name" value="PDI_a_family"/>
    <property type="match status" value="1"/>
</dbReference>